<keyword evidence="3" id="KW-1185">Reference proteome</keyword>
<dbReference type="InterPro" id="IPR018774">
    <property type="entry name" value="Phage_Mu_GpT"/>
</dbReference>
<name>A0A2I6UH01_9CAUD</name>
<dbReference type="EMBL" id="MF580961">
    <property type="protein sequence ID" value="AUO79273.1"/>
    <property type="molecule type" value="Genomic_DNA"/>
</dbReference>
<feature type="domain" description="Bacteriophage Mu GpT" evidence="1">
    <location>
        <begin position="15"/>
        <end position="182"/>
    </location>
</feature>
<proteinExistence type="predicted"/>
<dbReference type="RefSeq" id="YP_009639564.1">
    <property type="nucleotide sequence ID" value="NC_042352.1"/>
</dbReference>
<sequence length="336" mass="37881" precursor="true">MATASDEVVRKRARSLRRGANAMFTDAIEVDSEGEVFGPMTETVRTTNRTEYFDWLGDFATVTRWDGERELSDFKAFGFSVEPEHWEISLSIDADDLADERMSMYTRRIRQRVGAFANHRRELLMQRLANAFDRQAYDGVPFIGDTHPLYIPDGDAEDSFVQRTTQSNIVTDGSTDNFALARNYKTAKAIDDKVLTDMRTIRGTTGERISVSPDTVIVPESQRSVAEDVFQADMIRDESLGEMVPNPVQQNFAVVADDELDRQGFTEGFFLVDTGNPVLMPMIYLIRQNVQTESLLENSEHAMKENEFIYGADARYNIAFGHWQAVFASDGSGGTL</sequence>
<dbReference type="KEGG" id="vg:40236361"/>
<dbReference type="GeneID" id="40236361"/>
<organism evidence="2 3">
    <name type="scientific">Salinibacter phage M31CR41-2</name>
    <dbReference type="NCBI Taxonomy" id="2681614"/>
    <lineage>
        <taxon>Viruses</taxon>
        <taxon>Duplodnaviria</taxon>
        <taxon>Heunggongvirae</taxon>
        <taxon>Uroviricota</taxon>
        <taxon>Caudoviricetes</taxon>
        <taxon>Kairosalinivirus</taxon>
        <taxon>Kairosalinivirus M31CR412</taxon>
    </lineage>
</organism>
<evidence type="ECO:0000259" key="1">
    <source>
        <dbReference type="Pfam" id="PF10124"/>
    </source>
</evidence>
<dbReference type="Proteomes" id="UP000259253">
    <property type="component" value="Segment"/>
</dbReference>
<dbReference type="Pfam" id="PF10124">
    <property type="entry name" value="Mu-like_gpT"/>
    <property type="match status" value="2"/>
</dbReference>
<evidence type="ECO:0000313" key="3">
    <source>
        <dbReference type="Proteomes" id="UP000259253"/>
    </source>
</evidence>
<reference evidence="2 3" key="1">
    <citation type="submission" date="2017-07" db="EMBL/GenBank/DDBJ databases">
        <title>Characterization of ecologically diverse viruses infecting co-occurring strains of cosmopolitan hyperhalophilic Bacteroidetes.</title>
        <authorList>
            <person name="Villamor J."/>
            <person name="Ramos-Barbero M.D."/>
            <person name="Gonzalez-Torres P."/>
            <person name="Gabaldon T."/>
            <person name="Rollesso-Mora R."/>
            <person name="Meseguer I."/>
            <person name="Martinez-Garcia M."/>
            <person name="Santos F."/>
            <person name="Anton J."/>
        </authorList>
    </citation>
    <scope>NUCLEOTIDE SEQUENCE [LARGE SCALE GENOMIC DNA]</scope>
</reference>
<protein>
    <submittedName>
        <fullName evidence="2">Structural protein</fullName>
    </submittedName>
</protein>
<evidence type="ECO:0000313" key="2">
    <source>
        <dbReference type="EMBL" id="AUO79273.1"/>
    </source>
</evidence>
<accession>A0A2I6UH01</accession>
<feature type="domain" description="Bacteriophage Mu GpT" evidence="1">
    <location>
        <begin position="264"/>
        <end position="330"/>
    </location>
</feature>